<dbReference type="PANTHER" id="PTHR32322:SF2">
    <property type="entry name" value="EAMA DOMAIN-CONTAINING PROTEIN"/>
    <property type="match status" value="1"/>
</dbReference>
<feature type="transmembrane region" description="Helical" evidence="6">
    <location>
        <begin position="210"/>
        <end position="230"/>
    </location>
</feature>
<dbReference type="Proteomes" id="UP000004892">
    <property type="component" value="Unassembled WGS sequence"/>
</dbReference>
<dbReference type="InterPro" id="IPR050638">
    <property type="entry name" value="AA-Vitamin_Transporters"/>
</dbReference>
<evidence type="ECO:0000313" key="8">
    <source>
        <dbReference type="EMBL" id="EHP50772.1"/>
    </source>
</evidence>
<proteinExistence type="inferred from homology"/>
<dbReference type="eggNOG" id="COG0697">
    <property type="taxonomic scope" value="Bacteria"/>
</dbReference>
<dbReference type="PANTHER" id="PTHR32322">
    <property type="entry name" value="INNER MEMBRANE TRANSPORTER"/>
    <property type="match status" value="1"/>
</dbReference>
<feature type="transmembrane region" description="Helical" evidence="6">
    <location>
        <begin position="266"/>
        <end position="286"/>
    </location>
</feature>
<gene>
    <name evidence="8" type="ORF">HMPREF9449_00461</name>
</gene>
<evidence type="ECO:0000256" key="1">
    <source>
        <dbReference type="ARBA" id="ARBA00004141"/>
    </source>
</evidence>
<keyword evidence="3 6" id="KW-0812">Transmembrane</keyword>
<organism evidence="8 9">
    <name type="scientific">Odoribacter laneus YIT 12061</name>
    <dbReference type="NCBI Taxonomy" id="742817"/>
    <lineage>
        <taxon>Bacteria</taxon>
        <taxon>Pseudomonadati</taxon>
        <taxon>Bacteroidota</taxon>
        <taxon>Bacteroidia</taxon>
        <taxon>Bacteroidales</taxon>
        <taxon>Odoribacteraceae</taxon>
        <taxon>Odoribacter</taxon>
    </lineage>
</organism>
<keyword evidence="4 6" id="KW-1133">Transmembrane helix</keyword>
<dbReference type="EMBL" id="ADMC01000005">
    <property type="protein sequence ID" value="EHP50772.1"/>
    <property type="molecule type" value="Genomic_DNA"/>
</dbReference>
<sequence>MEKIKGIIYACISAGTFGMIPLFANTAMREGVNNDTILVYRYVIAALVYGVYLAFRNISLKINRETLIELLWAGVGGYGITAYFLFLSYRYMPTGIATSIHYLYPVVVAVFMSLFYKQHLSIRVKGAIVLAILGVYFMSWSDGEIKWAGLIFALLTTFTYGTYIVALNRPHLKALNADALTFYVLAFTALFYLLTAGLRRNLVLNFTPHFLFDMSMLGILSTVISARLLVAAVERIGSVATSVLGTLEPITAIIIGVFAFQEELGIKNFVGLLLVLIAVLIVILSMNERHKKKQRQIFNRQFDARRK</sequence>
<feature type="domain" description="EamA" evidence="7">
    <location>
        <begin position="5"/>
        <end position="139"/>
    </location>
</feature>
<protein>
    <recommendedName>
        <fullName evidence="7">EamA domain-containing protein</fullName>
    </recommendedName>
</protein>
<comment type="caution">
    <text evidence="8">The sequence shown here is derived from an EMBL/GenBank/DDBJ whole genome shotgun (WGS) entry which is preliminary data.</text>
</comment>
<feature type="transmembrane region" description="Helical" evidence="6">
    <location>
        <begin position="67"/>
        <end position="89"/>
    </location>
</feature>
<feature type="transmembrane region" description="Helical" evidence="6">
    <location>
        <begin position="147"/>
        <end position="167"/>
    </location>
</feature>
<evidence type="ECO:0000259" key="7">
    <source>
        <dbReference type="Pfam" id="PF00892"/>
    </source>
</evidence>
<feature type="transmembrane region" description="Helical" evidence="6">
    <location>
        <begin position="122"/>
        <end position="141"/>
    </location>
</feature>
<comment type="similarity">
    <text evidence="2">Belongs to the EamA transporter family.</text>
</comment>
<dbReference type="InterPro" id="IPR037185">
    <property type="entry name" value="EmrE-like"/>
</dbReference>
<feature type="transmembrane region" description="Helical" evidence="6">
    <location>
        <begin position="242"/>
        <end position="260"/>
    </location>
</feature>
<dbReference type="GeneID" id="98068113"/>
<dbReference type="PATRIC" id="fig|742817.3.peg.493"/>
<evidence type="ECO:0000313" key="9">
    <source>
        <dbReference type="Proteomes" id="UP000004892"/>
    </source>
</evidence>
<dbReference type="Pfam" id="PF00892">
    <property type="entry name" value="EamA"/>
    <property type="match status" value="2"/>
</dbReference>
<dbReference type="InterPro" id="IPR000620">
    <property type="entry name" value="EamA_dom"/>
</dbReference>
<evidence type="ECO:0000256" key="2">
    <source>
        <dbReference type="ARBA" id="ARBA00007362"/>
    </source>
</evidence>
<comment type="subcellular location">
    <subcellularLocation>
        <location evidence="1">Membrane</location>
        <topology evidence="1">Multi-pass membrane protein</topology>
    </subcellularLocation>
</comment>
<dbReference type="GO" id="GO:0016020">
    <property type="term" value="C:membrane"/>
    <property type="evidence" value="ECO:0007669"/>
    <property type="project" value="UniProtKB-SubCell"/>
</dbReference>
<dbReference type="STRING" id="742817.HMPREF9449_00461"/>
<accession>H1DDX5</accession>
<evidence type="ECO:0000256" key="3">
    <source>
        <dbReference type="ARBA" id="ARBA00022692"/>
    </source>
</evidence>
<name>H1DDX5_9BACT</name>
<feature type="transmembrane region" description="Helical" evidence="6">
    <location>
        <begin position="37"/>
        <end position="55"/>
    </location>
</feature>
<dbReference type="RefSeq" id="WP_009135615.1">
    <property type="nucleotide sequence ID" value="NZ_JH594596.1"/>
</dbReference>
<evidence type="ECO:0000256" key="5">
    <source>
        <dbReference type="ARBA" id="ARBA00023136"/>
    </source>
</evidence>
<feature type="transmembrane region" description="Helical" evidence="6">
    <location>
        <begin position="95"/>
        <end position="115"/>
    </location>
</feature>
<evidence type="ECO:0000256" key="6">
    <source>
        <dbReference type="SAM" id="Phobius"/>
    </source>
</evidence>
<keyword evidence="9" id="KW-1185">Reference proteome</keyword>
<dbReference type="AlphaFoldDB" id="H1DDX5"/>
<reference evidence="8 9" key="1">
    <citation type="submission" date="2012-01" db="EMBL/GenBank/DDBJ databases">
        <title>The Genome Sequence of Odoribacter laneus YIT 12061.</title>
        <authorList>
            <consortium name="The Broad Institute Genome Sequencing Platform"/>
            <person name="Earl A."/>
            <person name="Ward D."/>
            <person name="Feldgarden M."/>
            <person name="Gevers D."/>
            <person name="Morotomi M."/>
            <person name="Young S.K."/>
            <person name="Zeng Q."/>
            <person name="Gargeya S."/>
            <person name="Fitzgerald M."/>
            <person name="Haas B."/>
            <person name="Abouelleil A."/>
            <person name="Alvarado L."/>
            <person name="Arachchi H.M."/>
            <person name="Berlin A."/>
            <person name="Chapman S.B."/>
            <person name="Gearin G."/>
            <person name="Goldberg J."/>
            <person name="Griggs A."/>
            <person name="Gujja S."/>
            <person name="Hansen M."/>
            <person name="Heiman D."/>
            <person name="Howarth C."/>
            <person name="Larimer J."/>
            <person name="Lui A."/>
            <person name="MacDonald P.J.P."/>
            <person name="McCowen C."/>
            <person name="Montmayeur A."/>
            <person name="Murphy C."/>
            <person name="Neiman D."/>
            <person name="Pearson M."/>
            <person name="Priest M."/>
            <person name="Roberts A."/>
            <person name="Saif S."/>
            <person name="Shea T."/>
            <person name="Sisk P."/>
            <person name="Stolte C."/>
            <person name="Sykes S."/>
            <person name="Wortman J."/>
            <person name="Nusbaum C."/>
            <person name="Birren B."/>
        </authorList>
    </citation>
    <scope>NUCLEOTIDE SEQUENCE [LARGE SCALE GENOMIC DNA]</scope>
    <source>
        <strain evidence="8 9">YIT 12061</strain>
    </source>
</reference>
<feature type="transmembrane region" description="Helical" evidence="6">
    <location>
        <begin position="179"/>
        <end position="198"/>
    </location>
</feature>
<dbReference type="Gene3D" id="1.10.3730.20">
    <property type="match status" value="1"/>
</dbReference>
<feature type="domain" description="EamA" evidence="7">
    <location>
        <begin position="148"/>
        <end position="283"/>
    </location>
</feature>
<dbReference type="SUPFAM" id="SSF103481">
    <property type="entry name" value="Multidrug resistance efflux transporter EmrE"/>
    <property type="match status" value="2"/>
</dbReference>
<keyword evidence="5 6" id="KW-0472">Membrane</keyword>
<dbReference type="HOGENOM" id="CLU_033863_9_3_10"/>
<feature type="transmembrane region" description="Helical" evidence="6">
    <location>
        <begin position="7"/>
        <end position="25"/>
    </location>
</feature>
<evidence type="ECO:0000256" key="4">
    <source>
        <dbReference type="ARBA" id="ARBA00022989"/>
    </source>
</evidence>